<proteinExistence type="inferred from homology"/>
<dbReference type="InterPro" id="IPR022272">
    <property type="entry name" value="Lipocalin_CS"/>
</dbReference>
<gene>
    <name evidence="4" type="ORF">CAP51_04725</name>
</gene>
<comment type="caution">
    <text evidence="4">The sequence shown here is derived from an EMBL/GenBank/DDBJ whole genome shotgun (WGS) entry which is preliminary data.</text>
</comment>
<dbReference type="InterPro" id="IPR012674">
    <property type="entry name" value="Calycin"/>
</dbReference>
<dbReference type="GO" id="GO:0008289">
    <property type="term" value="F:lipid binding"/>
    <property type="evidence" value="ECO:0007669"/>
    <property type="project" value="UniProtKB-UniRule"/>
</dbReference>
<dbReference type="InterPro" id="IPR022271">
    <property type="entry name" value="Lipocalin_ApoD"/>
</dbReference>
<dbReference type="PROSITE" id="PS00213">
    <property type="entry name" value="LIPOCALIN"/>
    <property type="match status" value="1"/>
</dbReference>
<dbReference type="InterPro" id="IPR047202">
    <property type="entry name" value="Lipocalin_Blc-like_dom"/>
</dbReference>
<dbReference type="RefSeq" id="WP_087619578.1">
    <property type="nucleotide sequence ID" value="NZ_NEXX01000001.1"/>
</dbReference>
<protein>
    <recommendedName>
        <fullName evidence="2">Outer membrane lipoprotein Blc</fullName>
    </recommendedName>
</protein>
<keyword evidence="2" id="KW-0472">Membrane</keyword>
<sequence length="188" mass="21107">MKIAYLLIGLGVVTAVSLVHGQLYAKATPMVTSEVDIERYAGQWYEIARLPMFFQRHCASDVTANYELNPDNTIGVLNQCINKKGQVESAHGVAYAQNPAKNKLKVSFLPRALRWLPFTKGDYWILRLDPDYQVALVGGPSRKYLWLLSRSPTLDQATIDTYLQTAQDQGFDVSKLIWTKQTVTPSSP</sequence>
<dbReference type="AlphaFoldDB" id="A0A1Z9Z3B3"/>
<feature type="domain" description="Lipocalin/cytosolic fatty-acid binding" evidence="3">
    <location>
        <begin position="35"/>
        <end position="181"/>
    </location>
</feature>
<comment type="subunit">
    <text evidence="2">Homodimer.</text>
</comment>
<dbReference type="EMBL" id="NEXX01000001">
    <property type="protein sequence ID" value="OUY08922.1"/>
    <property type="molecule type" value="Genomic_DNA"/>
</dbReference>
<dbReference type="PANTHER" id="PTHR10612">
    <property type="entry name" value="APOLIPOPROTEIN D"/>
    <property type="match status" value="1"/>
</dbReference>
<evidence type="ECO:0000259" key="3">
    <source>
        <dbReference type="Pfam" id="PF08212"/>
    </source>
</evidence>
<evidence type="ECO:0000313" key="5">
    <source>
        <dbReference type="Proteomes" id="UP000196536"/>
    </source>
</evidence>
<reference evidence="4 5" key="1">
    <citation type="submission" date="2017-05" db="EMBL/GenBank/DDBJ databases">
        <title>Acinetobacter populi ANC 5415 (= PBJ7), whole genome shotgun sequencing project.</title>
        <authorList>
            <person name="Nemec A."/>
            <person name="Radolfova-Krizova L."/>
        </authorList>
    </citation>
    <scope>NUCLEOTIDE SEQUENCE [LARGE SCALE GENOMIC DNA]</scope>
    <source>
        <strain evidence="4 5">PBJ7</strain>
    </source>
</reference>
<dbReference type="Gene3D" id="2.40.128.20">
    <property type="match status" value="1"/>
</dbReference>
<name>A0A1Z9Z3B3_9GAMM</name>
<keyword evidence="2" id="KW-0998">Cell outer membrane</keyword>
<dbReference type="GO" id="GO:0006950">
    <property type="term" value="P:response to stress"/>
    <property type="evidence" value="ECO:0007669"/>
    <property type="project" value="UniProtKB-ARBA"/>
</dbReference>
<comment type="subcellular location">
    <subcellularLocation>
        <location evidence="2">Cell outer membrane</location>
    </subcellularLocation>
</comment>
<dbReference type="InterPro" id="IPR000566">
    <property type="entry name" value="Lipocln_cytosolic_FA-bd_dom"/>
</dbReference>
<dbReference type="CDD" id="cd19438">
    <property type="entry name" value="lipocalin_Blc-like"/>
    <property type="match status" value="1"/>
</dbReference>
<evidence type="ECO:0000256" key="1">
    <source>
        <dbReference type="ARBA" id="ARBA00006889"/>
    </source>
</evidence>
<evidence type="ECO:0000313" key="4">
    <source>
        <dbReference type="EMBL" id="OUY08922.1"/>
    </source>
</evidence>
<dbReference type="GO" id="GO:0009279">
    <property type="term" value="C:cell outer membrane"/>
    <property type="evidence" value="ECO:0007669"/>
    <property type="project" value="UniProtKB-SubCell"/>
</dbReference>
<dbReference type="Proteomes" id="UP000196536">
    <property type="component" value="Unassembled WGS sequence"/>
</dbReference>
<accession>A0A1Z9Z3B3</accession>
<dbReference type="PRINTS" id="PR01171">
    <property type="entry name" value="BCTLIPOCALIN"/>
</dbReference>
<dbReference type="InterPro" id="IPR002446">
    <property type="entry name" value="Lipocalin_bac"/>
</dbReference>
<dbReference type="OrthoDB" id="9793905at2"/>
<dbReference type="PIRSF" id="PIRSF036893">
    <property type="entry name" value="Lipocalin_ApoD"/>
    <property type="match status" value="1"/>
</dbReference>
<dbReference type="PANTHER" id="PTHR10612:SF34">
    <property type="entry name" value="APOLIPOPROTEIN D"/>
    <property type="match status" value="1"/>
</dbReference>
<organism evidence="4 5">
    <name type="scientific">Acinetobacter populi</name>
    <dbReference type="NCBI Taxonomy" id="1582270"/>
    <lineage>
        <taxon>Bacteria</taxon>
        <taxon>Pseudomonadati</taxon>
        <taxon>Pseudomonadota</taxon>
        <taxon>Gammaproteobacteria</taxon>
        <taxon>Moraxellales</taxon>
        <taxon>Moraxellaceae</taxon>
        <taxon>Acinetobacter</taxon>
    </lineage>
</organism>
<evidence type="ECO:0000256" key="2">
    <source>
        <dbReference type="PIRNR" id="PIRNR036893"/>
    </source>
</evidence>
<comment type="similarity">
    <text evidence="1 2">Belongs to the calycin superfamily. Lipocalin family.</text>
</comment>
<dbReference type="SUPFAM" id="SSF50814">
    <property type="entry name" value="Lipocalins"/>
    <property type="match status" value="1"/>
</dbReference>
<dbReference type="Pfam" id="PF08212">
    <property type="entry name" value="Lipocalin_2"/>
    <property type="match status" value="1"/>
</dbReference>
<keyword evidence="2" id="KW-0446">Lipid-binding</keyword>
<keyword evidence="5" id="KW-1185">Reference proteome</keyword>
<comment type="function">
    <text evidence="2">Involved in the storage or transport of lipids necessary for membrane maintenance under stressful conditions. Displays a binding preference for lysophospholipids.</text>
</comment>
<keyword evidence="2" id="KW-0449">Lipoprotein</keyword>